<dbReference type="Proteomes" id="UP001159428">
    <property type="component" value="Unassembled WGS sequence"/>
</dbReference>
<evidence type="ECO:0000313" key="3">
    <source>
        <dbReference type="EMBL" id="CAH3045580.1"/>
    </source>
</evidence>
<dbReference type="PANTHER" id="PTHR31535">
    <property type="match status" value="1"/>
</dbReference>
<organism evidence="3 4">
    <name type="scientific">Pocillopora meandrina</name>
    <dbReference type="NCBI Taxonomy" id="46732"/>
    <lineage>
        <taxon>Eukaryota</taxon>
        <taxon>Metazoa</taxon>
        <taxon>Cnidaria</taxon>
        <taxon>Anthozoa</taxon>
        <taxon>Hexacorallia</taxon>
        <taxon>Scleractinia</taxon>
        <taxon>Astrocoeniina</taxon>
        <taxon>Pocilloporidae</taxon>
        <taxon>Pocillopora</taxon>
    </lineage>
</organism>
<dbReference type="AlphaFoldDB" id="A0AAU9W3V2"/>
<feature type="transmembrane region" description="Helical" evidence="2">
    <location>
        <begin position="17"/>
        <end position="38"/>
    </location>
</feature>
<protein>
    <submittedName>
        <fullName evidence="3">Uncharacterized protein</fullName>
    </submittedName>
</protein>
<feature type="region of interest" description="Disordered" evidence="1">
    <location>
        <begin position="331"/>
        <end position="353"/>
    </location>
</feature>
<sequence length="367" mass="37194">MAVRAGIASNKALVKKVIGLIVVVVVCVAVVVVVLKVLKTFEDSSSDSKKEKTFNEVRVLTNQGGVGNFGPSILKYEGVLKNEVKVSPQHPGIQLWTIPVSGLWSIEARGASGADGILAGSSSNRKRGGYGAIVKGKFLLHRGRILKILVGNEGFRDFLDPHRPGGGGGGTFVVYEDGKPLLVAGGGGGGGIPKASRQTDGKGGRSNDEPSSSVSGSEGKGGKLLDYSDSSETVINESTGHHKVIAGAGGGMYSAGVGFKEGWGGESFVGGGNGGEANTVYDKFPHGKRGRGGFGGGGAAGLLPGGGGGYSGGGVKGCWLQCDGKNGGTAEGGSSYNAGISPSNKANKNKGPGRVYIRLMSEEVEED</sequence>
<keyword evidence="4" id="KW-1185">Reference proteome</keyword>
<accession>A0AAU9W3V2</accession>
<evidence type="ECO:0000256" key="1">
    <source>
        <dbReference type="SAM" id="MobiDB-lite"/>
    </source>
</evidence>
<feature type="compositionally biased region" description="Polar residues" evidence="1">
    <location>
        <begin position="332"/>
        <end position="346"/>
    </location>
</feature>
<feature type="region of interest" description="Disordered" evidence="1">
    <location>
        <begin position="185"/>
        <end position="227"/>
    </location>
</feature>
<proteinExistence type="predicted"/>
<evidence type="ECO:0000313" key="4">
    <source>
        <dbReference type="Proteomes" id="UP001159428"/>
    </source>
</evidence>
<dbReference type="EMBL" id="CALNXJ010000008">
    <property type="protein sequence ID" value="CAH3045580.1"/>
    <property type="molecule type" value="Genomic_DNA"/>
</dbReference>
<gene>
    <name evidence="3" type="ORF">PMEA_00033625</name>
</gene>
<keyword evidence="2" id="KW-1133">Transmembrane helix</keyword>
<name>A0AAU9W3V2_9CNID</name>
<keyword evidence="2" id="KW-0472">Membrane</keyword>
<reference evidence="3 4" key="1">
    <citation type="submission" date="2022-05" db="EMBL/GenBank/DDBJ databases">
        <authorList>
            <consortium name="Genoscope - CEA"/>
            <person name="William W."/>
        </authorList>
    </citation>
    <scope>NUCLEOTIDE SEQUENCE [LARGE SCALE GENOMIC DNA]</scope>
</reference>
<feature type="compositionally biased region" description="Basic and acidic residues" evidence="1">
    <location>
        <begin position="197"/>
        <end position="208"/>
    </location>
</feature>
<evidence type="ECO:0000256" key="2">
    <source>
        <dbReference type="SAM" id="Phobius"/>
    </source>
</evidence>
<comment type="caution">
    <text evidence="3">The sequence shown here is derived from an EMBL/GenBank/DDBJ whole genome shotgun (WGS) entry which is preliminary data.</text>
</comment>
<keyword evidence="2" id="KW-0812">Transmembrane</keyword>
<dbReference type="PANTHER" id="PTHR31535:SF3">
    <property type="entry name" value="REGULATORY PROTEIN ZESTE"/>
    <property type="match status" value="1"/>
</dbReference>